<dbReference type="EMBL" id="JAUHHV010000001">
    <property type="protein sequence ID" value="KAK1435288.1"/>
    <property type="molecule type" value="Genomic_DNA"/>
</dbReference>
<evidence type="ECO:0000313" key="2">
    <source>
        <dbReference type="Proteomes" id="UP001229421"/>
    </source>
</evidence>
<gene>
    <name evidence="1" type="ORF">QVD17_01049</name>
</gene>
<sequence>MERHYKEMYVSLTICMQCSKPSKLESQGNPIQTDEYLLRNYKMLMMKINIKNLAWHYAFELLWVPEEVDLYFGLKMRIFVSYRRRKRVHQV</sequence>
<evidence type="ECO:0000313" key="1">
    <source>
        <dbReference type="EMBL" id="KAK1435288.1"/>
    </source>
</evidence>
<proteinExistence type="predicted"/>
<accession>A0AAD8P6F5</accession>
<dbReference type="Proteomes" id="UP001229421">
    <property type="component" value="Unassembled WGS sequence"/>
</dbReference>
<organism evidence="1 2">
    <name type="scientific">Tagetes erecta</name>
    <name type="common">African marigold</name>
    <dbReference type="NCBI Taxonomy" id="13708"/>
    <lineage>
        <taxon>Eukaryota</taxon>
        <taxon>Viridiplantae</taxon>
        <taxon>Streptophyta</taxon>
        <taxon>Embryophyta</taxon>
        <taxon>Tracheophyta</taxon>
        <taxon>Spermatophyta</taxon>
        <taxon>Magnoliopsida</taxon>
        <taxon>eudicotyledons</taxon>
        <taxon>Gunneridae</taxon>
        <taxon>Pentapetalae</taxon>
        <taxon>asterids</taxon>
        <taxon>campanulids</taxon>
        <taxon>Asterales</taxon>
        <taxon>Asteraceae</taxon>
        <taxon>Asteroideae</taxon>
        <taxon>Heliantheae alliance</taxon>
        <taxon>Tageteae</taxon>
        <taxon>Tagetes</taxon>
    </lineage>
</organism>
<dbReference type="AlphaFoldDB" id="A0AAD8P6F5"/>
<name>A0AAD8P6F5_TARER</name>
<keyword evidence="2" id="KW-1185">Reference proteome</keyword>
<reference evidence="1" key="1">
    <citation type="journal article" date="2023" name="bioRxiv">
        <title>Improved chromosome-level genome assembly for marigold (Tagetes erecta).</title>
        <authorList>
            <person name="Jiang F."/>
            <person name="Yuan L."/>
            <person name="Wang S."/>
            <person name="Wang H."/>
            <person name="Xu D."/>
            <person name="Wang A."/>
            <person name="Fan W."/>
        </authorList>
    </citation>
    <scope>NUCLEOTIDE SEQUENCE</scope>
    <source>
        <strain evidence="1">WSJ</strain>
        <tissue evidence="1">Leaf</tissue>
    </source>
</reference>
<protein>
    <submittedName>
        <fullName evidence="1">Uncharacterized protein</fullName>
    </submittedName>
</protein>
<comment type="caution">
    <text evidence="1">The sequence shown here is derived from an EMBL/GenBank/DDBJ whole genome shotgun (WGS) entry which is preliminary data.</text>
</comment>